<comment type="caution">
    <text evidence="3">The sequence shown here is derived from an EMBL/GenBank/DDBJ whole genome shotgun (WGS) entry which is preliminary data.</text>
</comment>
<dbReference type="Gene3D" id="3.40.50.2000">
    <property type="entry name" value="Glycogen Phosphorylase B"/>
    <property type="match status" value="2"/>
</dbReference>
<name>A0A2H0UCC5_9BACT</name>
<dbReference type="PANTHER" id="PTHR45947">
    <property type="entry name" value="SULFOQUINOVOSYL TRANSFERASE SQD2"/>
    <property type="match status" value="1"/>
</dbReference>
<feature type="domain" description="Glycosyl transferase family 1" evidence="1">
    <location>
        <begin position="220"/>
        <end position="376"/>
    </location>
</feature>
<accession>A0A2H0UCC5</accession>
<dbReference type="SUPFAM" id="SSF53756">
    <property type="entry name" value="UDP-Glycosyltransferase/glycogen phosphorylase"/>
    <property type="match status" value="1"/>
</dbReference>
<dbReference type="PANTHER" id="PTHR45947:SF3">
    <property type="entry name" value="SULFOQUINOVOSYL TRANSFERASE SQD2"/>
    <property type="match status" value="1"/>
</dbReference>
<feature type="domain" description="Glycosyltransferase subfamily 4-like N-terminal" evidence="2">
    <location>
        <begin position="18"/>
        <end position="204"/>
    </location>
</feature>
<dbReference type="AlphaFoldDB" id="A0A2H0UCC5"/>
<dbReference type="InterPro" id="IPR001296">
    <property type="entry name" value="Glyco_trans_1"/>
</dbReference>
<evidence type="ECO:0000259" key="1">
    <source>
        <dbReference type="Pfam" id="PF00534"/>
    </source>
</evidence>
<proteinExistence type="predicted"/>
<dbReference type="EMBL" id="PFBK01000003">
    <property type="protein sequence ID" value="PIR84000.1"/>
    <property type="molecule type" value="Genomic_DNA"/>
</dbReference>
<evidence type="ECO:0000259" key="2">
    <source>
        <dbReference type="Pfam" id="PF13439"/>
    </source>
</evidence>
<reference evidence="4" key="1">
    <citation type="submission" date="2017-09" db="EMBL/GenBank/DDBJ databases">
        <title>Depth-based differentiation of microbial function through sediment-hosted aquifers and enrichment of novel symbionts in the deep terrestrial subsurface.</title>
        <authorList>
            <person name="Probst A.J."/>
            <person name="Ladd B."/>
            <person name="Jarett J.K."/>
            <person name="Geller-Mcgrath D.E."/>
            <person name="Sieber C.M.K."/>
            <person name="Emerson J.B."/>
            <person name="Anantharaman K."/>
            <person name="Thomas B.C."/>
            <person name="Malmstrom R."/>
            <person name="Stieglmeier M."/>
            <person name="Klingl A."/>
            <person name="Woyke T."/>
            <person name="Ryan C.M."/>
            <person name="Banfield J.F."/>
        </authorList>
    </citation>
    <scope>NUCLEOTIDE SEQUENCE [LARGE SCALE GENOMIC DNA]</scope>
</reference>
<sequence length="400" mass="43892">MKTKILMFGWEFPPYNSGGLGVACLGLTKALSELGIEVLFVMPKKLDVHTPWVRMIFAESAAEGRAINSILKPYLTSGSYSKDKKGMYGEDLIAEVRRYASFAGAIAQEEQFDVIYAHDWLSFAAGIEAKRATEKPLIVHVHATEFDRCGGPWGINPEVFAIEKEGMEKADCVIAVSEFTKNIIVKEYGIPEGKVRVVYNGIDDTTAPKGSDSLPRLRSLKQSGYKLVLFIGRITLQKGPDYFLRAAKRVLERNPQVLFIISGAGDMENQVMHLAAELGIAGHVFFTGFLGGSERHEVYSSADLFVMPSVSEPFGITALEAMKLGTPVLMSKQSGVSEVVRHALKVDFWDVDEMANKILSVVGYPGLREALAENAAREAERLTWSDAARKVGGIVHELVG</sequence>
<gene>
    <name evidence="3" type="ORF">COU18_01160</name>
</gene>
<dbReference type="Proteomes" id="UP000231192">
    <property type="component" value="Unassembled WGS sequence"/>
</dbReference>
<dbReference type="InterPro" id="IPR050194">
    <property type="entry name" value="Glycosyltransferase_grp1"/>
</dbReference>
<organism evidence="3 4">
    <name type="scientific">Candidatus Kaiserbacteria bacterium CG10_big_fil_rev_8_21_14_0_10_51_14</name>
    <dbReference type="NCBI Taxonomy" id="1974610"/>
    <lineage>
        <taxon>Bacteria</taxon>
        <taxon>Candidatus Kaiseribacteriota</taxon>
    </lineage>
</organism>
<keyword evidence="3" id="KW-0808">Transferase</keyword>
<dbReference type="GO" id="GO:0016757">
    <property type="term" value="F:glycosyltransferase activity"/>
    <property type="evidence" value="ECO:0007669"/>
    <property type="project" value="InterPro"/>
</dbReference>
<evidence type="ECO:0000313" key="3">
    <source>
        <dbReference type="EMBL" id="PIR84000.1"/>
    </source>
</evidence>
<dbReference type="PROSITE" id="PS51257">
    <property type="entry name" value="PROKAR_LIPOPROTEIN"/>
    <property type="match status" value="1"/>
</dbReference>
<dbReference type="CDD" id="cd03801">
    <property type="entry name" value="GT4_PimA-like"/>
    <property type="match status" value="1"/>
</dbReference>
<dbReference type="InterPro" id="IPR028098">
    <property type="entry name" value="Glyco_trans_4-like_N"/>
</dbReference>
<evidence type="ECO:0000313" key="4">
    <source>
        <dbReference type="Proteomes" id="UP000231192"/>
    </source>
</evidence>
<dbReference type="Pfam" id="PF00534">
    <property type="entry name" value="Glycos_transf_1"/>
    <property type="match status" value="1"/>
</dbReference>
<protein>
    <submittedName>
        <fullName evidence="3">4-alpha-glucanotransferase</fullName>
    </submittedName>
</protein>
<dbReference type="Pfam" id="PF13439">
    <property type="entry name" value="Glyco_transf_4"/>
    <property type="match status" value="1"/>
</dbReference>